<dbReference type="AlphaFoldDB" id="A0A8J2KXD3"/>
<comment type="caution">
    <text evidence="2">The sequence shown here is derived from an EMBL/GenBank/DDBJ whole genome shotgun (WGS) entry which is preliminary data.</text>
</comment>
<dbReference type="EMBL" id="CAJVCH010526585">
    <property type="protein sequence ID" value="CAG7822516.1"/>
    <property type="molecule type" value="Genomic_DNA"/>
</dbReference>
<evidence type="ECO:0000256" key="1">
    <source>
        <dbReference type="SAM" id="MobiDB-lite"/>
    </source>
</evidence>
<dbReference type="OrthoDB" id="6780942at2759"/>
<sequence>MNFTGQNNKICFQNSPLYKLVLDSLRNNACYKNCDQSSVDSVVMKWLRGSCDRNGGRERRRQKSTGNSSAPN</sequence>
<protein>
    <submittedName>
        <fullName evidence="2">Uncharacterized protein</fullName>
    </submittedName>
</protein>
<gene>
    <name evidence="2" type="ORF">AFUS01_LOCUS32785</name>
</gene>
<feature type="region of interest" description="Disordered" evidence="1">
    <location>
        <begin position="52"/>
        <end position="72"/>
    </location>
</feature>
<reference evidence="2" key="1">
    <citation type="submission" date="2021-06" db="EMBL/GenBank/DDBJ databases">
        <authorList>
            <person name="Hodson N. C."/>
            <person name="Mongue J. A."/>
            <person name="Jaron S. K."/>
        </authorList>
    </citation>
    <scope>NUCLEOTIDE SEQUENCE</scope>
</reference>
<evidence type="ECO:0000313" key="2">
    <source>
        <dbReference type="EMBL" id="CAG7822516.1"/>
    </source>
</evidence>
<proteinExistence type="predicted"/>
<keyword evidence="3" id="KW-1185">Reference proteome</keyword>
<organism evidence="2 3">
    <name type="scientific">Allacma fusca</name>
    <dbReference type="NCBI Taxonomy" id="39272"/>
    <lineage>
        <taxon>Eukaryota</taxon>
        <taxon>Metazoa</taxon>
        <taxon>Ecdysozoa</taxon>
        <taxon>Arthropoda</taxon>
        <taxon>Hexapoda</taxon>
        <taxon>Collembola</taxon>
        <taxon>Symphypleona</taxon>
        <taxon>Sminthuridae</taxon>
        <taxon>Allacma</taxon>
    </lineage>
</organism>
<dbReference type="Proteomes" id="UP000708208">
    <property type="component" value="Unassembled WGS sequence"/>
</dbReference>
<accession>A0A8J2KXD3</accession>
<evidence type="ECO:0000313" key="3">
    <source>
        <dbReference type="Proteomes" id="UP000708208"/>
    </source>
</evidence>
<name>A0A8J2KXD3_9HEXA</name>